<feature type="region of interest" description="Disordered" evidence="1">
    <location>
        <begin position="49"/>
        <end position="93"/>
    </location>
</feature>
<reference evidence="3" key="1">
    <citation type="submission" date="2016-03" db="EMBL/GenBank/DDBJ databases">
        <authorList>
            <person name="Sibley D."/>
            <person name="Venepally P."/>
            <person name="Karamycheva S."/>
            <person name="Hadjithomas M."/>
            <person name="Khan A."/>
            <person name="Brunk B."/>
            <person name="Roos D."/>
            <person name="Caler E."/>
            <person name="Lorenzi H."/>
        </authorList>
    </citation>
    <scope>NUCLEOTIDE SEQUENCE [LARGE SCALE GENOMIC DNA]</scope>
    <source>
        <strain evidence="3">TgCatPRC2</strain>
    </source>
</reference>
<proteinExistence type="predicted"/>
<name>A0A151HKK1_TOXGO</name>
<dbReference type="AlphaFoldDB" id="A0A151HKK1"/>
<evidence type="ECO:0000313" key="2">
    <source>
        <dbReference type="EMBL" id="KYK69830.1"/>
    </source>
</evidence>
<evidence type="ECO:0000313" key="3">
    <source>
        <dbReference type="Proteomes" id="UP000075225"/>
    </source>
</evidence>
<feature type="region of interest" description="Disordered" evidence="1">
    <location>
        <begin position="121"/>
        <end position="142"/>
    </location>
</feature>
<dbReference type="EMBL" id="AHZP02000680">
    <property type="protein sequence ID" value="KYK69830.1"/>
    <property type="molecule type" value="Genomic_DNA"/>
</dbReference>
<evidence type="ECO:0000256" key="1">
    <source>
        <dbReference type="SAM" id="MobiDB-lite"/>
    </source>
</evidence>
<feature type="compositionally biased region" description="Basic and acidic residues" evidence="1">
    <location>
        <begin position="51"/>
        <end position="93"/>
    </location>
</feature>
<sequence>MMRCRHPVLSLRVCRCVLLPEKRLSSTFVSLFSFHGRMQTANVHPVQSNMHWRDRLAGPREVESSPGAHEEGKCREEGLGQHRGAGDKGDRSFHFSQRKIRVLRGFRDAYQREKYREEELLKHSQETMKRDASLSKSEETEC</sequence>
<organism evidence="2 3">
    <name type="scientific">Toxoplasma gondii TgCatPRC2</name>
    <dbReference type="NCBI Taxonomy" id="1130821"/>
    <lineage>
        <taxon>Eukaryota</taxon>
        <taxon>Sar</taxon>
        <taxon>Alveolata</taxon>
        <taxon>Apicomplexa</taxon>
        <taxon>Conoidasida</taxon>
        <taxon>Coccidia</taxon>
        <taxon>Eucoccidiorida</taxon>
        <taxon>Eimeriorina</taxon>
        <taxon>Sarcocystidae</taxon>
        <taxon>Toxoplasma</taxon>
    </lineage>
</organism>
<gene>
    <name evidence="2" type="ORF">TGPRC2_423860</name>
</gene>
<comment type="caution">
    <text evidence="2">The sequence shown here is derived from an EMBL/GenBank/DDBJ whole genome shotgun (WGS) entry which is preliminary data.</text>
</comment>
<dbReference type="Proteomes" id="UP000075225">
    <property type="component" value="Unassembled WGS sequence"/>
</dbReference>
<accession>A0A151HKK1</accession>
<protein>
    <submittedName>
        <fullName evidence="2">Uncharacterized protein</fullName>
    </submittedName>
</protein>
<dbReference type="VEuPathDB" id="ToxoDB:TGPRC2_423860"/>